<dbReference type="EMBL" id="JACHGN010000004">
    <property type="protein sequence ID" value="MBB5132681.1"/>
    <property type="molecule type" value="Genomic_DNA"/>
</dbReference>
<gene>
    <name evidence="3" type="ORF">HNP84_002397</name>
</gene>
<name>A0A840P488_9ACTN</name>
<dbReference type="InterPro" id="IPR013022">
    <property type="entry name" value="Xyl_isomerase-like_TIM-brl"/>
</dbReference>
<keyword evidence="4" id="KW-1185">Reference proteome</keyword>
<reference evidence="3 4" key="1">
    <citation type="submission" date="2020-08" db="EMBL/GenBank/DDBJ databases">
        <title>Genomic Encyclopedia of Type Strains, Phase IV (KMG-IV): sequencing the most valuable type-strain genomes for metagenomic binning, comparative biology and taxonomic classification.</title>
        <authorList>
            <person name="Goeker M."/>
        </authorList>
    </citation>
    <scope>NUCLEOTIDE SEQUENCE [LARGE SCALE GENOMIC DNA]</scope>
    <source>
        <strain evidence="3 4">DSM 45615</strain>
    </source>
</reference>
<dbReference type="Gene3D" id="3.20.20.150">
    <property type="entry name" value="Divalent-metal-dependent TIM barrel enzymes"/>
    <property type="match status" value="1"/>
</dbReference>
<dbReference type="InterPro" id="IPR036237">
    <property type="entry name" value="Xyl_isomerase-like_sf"/>
</dbReference>
<dbReference type="PANTHER" id="PTHR12110:SF41">
    <property type="entry name" value="INOSOSE DEHYDRATASE"/>
    <property type="match status" value="1"/>
</dbReference>
<feature type="compositionally biased region" description="Basic and acidic residues" evidence="1">
    <location>
        <begin position="351"/>
        <end position="365"/>
    </location>
</feature>
<dbReference type="RefSeq" id="WP_185049639.1">
    <property type="nucleotide sequence ID" value="NZ_BAABIX010000003.1"/>
</dbReference>
<evidence type="ECO:0000313" key="3">
    <source>
        <dbReference type="EMBL" id="MBB5132681.1"/>
    </source>
</evidence>
<dbReference type="InterPro" id="IPR050312">
    <property type="entry name" value="IolE/XylAMocC-like"/>
</dbReference>
<proteinExistence type="predicted"/>
<protein>
    <submittedName>
        <fullName evidence="3">Sugar phosphate isomerase/epimerase</fullName>
    </submittedName>
</protein>
<evidence type="ECO:0000256" key="1">
    <source>
        <dbReference type="SAM" id="MobiDB-lite"/>
    </source>
</evidence>
<feature type="region of interest" description="Disordered" evidence="1">
    <location>
        <begin position="335"/>
        <end position="365"/>
    </location>
</feature>
<dbReference type="InterPro" id="IPR006311">
    <property type="entry name" value="TAT_signal"/>
</dbReference>
<feature type="region of interest" description="Disordered" evidence="1">
    <location>
        <begin position="33"/>
        <end position="57"/>
    </location>
</feature>
<comment type="caution">
    <text evidence="3">The sequence shown here is derived from an EMBL/GenBank/DDBJ whole genome shotgun (WGS) entry which is preliminary data.</text>
</comment>
<dbReference type="AlphaFoldDB" id="A0A840P488"/>
<dbReference type="PROSITE" id="PS51318">
    <property type="entry name" value="TAT"/>
    <property type="match status" value="1"/>
</dbReference>
<dbReference type="SUPFAM" id="SSF51658">
    <property type="entry name" value="Xylose isomerase-like"/>
    <property type="match status" value="1"/>
</dbReference>
<sequence length="365" mass="40424">MGRDFSLDRRGFIAVAGGAAASALVGAWATPAAAQGDDDRGHGSTHDRDFNRDFNRDRGRGRLVPRDRLGIQLFTIRDQVAGAGFAAVFAELERIGYKEVEFAGYTQGSVGPITIAQIKQLLDDHGLRGVGSHVGYHSSNPNAVTFATNLTRVLDEAQALGLPHIGTASSPARYGNTVDAWKRAAAEFNEYGAAAKARGMKFYQHNHGGEFGFATDKPEVRLYDVLLAETDPDLVYLQMDIYWAYVGQYLYSSRPDPNGGPPIPTPFDPLDYVLRNRERYPLFHVKDGVKDTTVPNGYRFADVGDGDIDYQRFIEAVQDRDKRGRRKVRHHYIVERDDAPSNPAGSFSTAERSHDHLTGLRETRH</sequence>
<feature type="compositionally biased region" description="Basic and acidic residues" evidence="1">
    <location>
        <begin position="37"/>
        <end position="57"/>
    </location>
</feature>
<keyword evidence="3" id="KW-0413">Isomerase</keyword>
<evidence type="ECO:0000313" key="4">
    <source>
        <dbReference type="Proteomes" id="UP000578449"/>
    </source>
</evidence>
<feature type="domain" description="Xylose isomerase-like TIM barrel" evidence="2">
    <location>
        <begin position="89"/>
        <end position="322"/>
    </location>
</feature>
<dbReference type="Pfam" id="PF01261">
    <property type="entry name" value="AP_endonuc_2"/>
    <property type="match status" value="1"/>
</dbReference>
<dbReference type="Proteomes" id="UP000578449">
    <property type="component" value="Unassembled WGS sequence"/>
</dbReference>
<dbReference type="PANTHER" id="PTHR12110">
    <property type="entry name" value="HYDROXYPYRUVATE ISOMERASE"/>
    <property type="match status" value="1"/>
</dbReference>
<dbReference type="GO" id="GO:0016853">
    <property type="term" value="F:isomerase activity"/>
    <property type="evidence" value="ECO:0007669"/>
    <property type="project" value="UniProtKB-KW"/>
</dbReference>
<organism evidence="3 4">
    <name type="scientific">Thermocatellispora tengchongensis</name>
    <dbReference type="NCBI Taxonomy" id="1073253"/>
    <lineage>
        <taxon>Bacteria</taxon>
        <taxon>Bacillati</taxon>
        <taxon>Actinomycetota</taxon>
        <taxon>Actinomycetes</taxon>
        <taxon>Streptosporangiales</taxon>
        <taxon>Streptosporangiaceae</taxon>
        <taxon>Thermocatellispora</taxon>
    </lineage>
</organism>
<evidence type="ECO:0000259" key="2">
    <source>
        <dbReference type="Pfam" id="PF01261"/>
    </source>
</evidence>
<accession>A0A840P488</accession>